<dbReference type="SUPFAM" id="SSF48371">
    <property type="entry name" value="ARM repeat"/>
    <property type="match status" value="1"/>
</dbReference>
<evidence type="ECO:0000313" key="1">
    <source>
        <dbReference type="EMBL" id="SEL85985.1"/>
    </source>
</evidence>
<dbReference type="InterPro" id="IPR004155">
    <property type="entry name" value="PBS_lyase_HEAT"/>
</dbReference>
<dbReference type="InterPro" id="IPR016024">
    <property type="entry name" value="ARM-type_fold"/>
</dbReference>
<name>A0A1H7TN35_9ACTN</name>
<sequence>MTVFLLEFQSWYWSGHFDDPELRGAYEAMNEPTTTEEFGRGFLTLLRSDDTAATGIALDFYDRAEMTERFVGGNPFEDYDEEVFQVARELLQQPPRPRDEQAKIEGANHASALAALSRHGLTEEDTDAIIQVLDRMPAVSLRERALDAARVLLEDSKVPDPRLSALVARVEACFERVEAVRALRDSQDAEATERLVLAIEDDEWRVRQEAAAALSLARRFYAHRPLLEGLVETWPDGERSDAADEVREALAEGPHSLHWEEAELDGELLESHRQLRTPTSEDAHRNAFCTMLRSGRTAAVGIALDHYYLADGLTRFGIDDGEYAAEVLAIARRILSRPSASAGADHASALGILEVLGEPEDAETIVAALRARETPAVVRERAVDVAWECLERWETPGEKIVAALEDLIFDGSLDMELRTRAVNALFGLGPVPRVTAVLARAARSDELPIQVEGAIGLTFRDLIDEHRSLLRELISSWPADAGERAAIVRKELADS</sequence>
<evidence type="ECO:0000313" key="2">
    <source>
        <dbReference type="Proteomes" id="UP000198953"/>
    </source>
</evidence>
<gene>
    <name evidence="1" type="ORF">SAMN05660976_03572</name>
</gene>
<accession>A0A1H7TN35</accession>
<dbReference type="AlphaFoldDB" id="A0A1H7TN35"/>
<dbReference type="InterPro" id="IPR011989">
    <property type="entry name" value="ARM-like"/>
</dbReference>
<organism evidence="1 2">
    <name type="scientific">Nonomuraea pusilla</name>
    <dbReference type="NCBI Taxonomy" id="46177"/>
    <lineage>
        <taxon>Bacteria</taxon>
        <taxon>Bacillati</taxon>
        <taxon>Actinomycetota</taxon>
        <taxon>Actinomycetes</taxon>
        <taxon>Streptosporangiales</taxon>
        <taxon>Streptosporangiaceae</taxon>
        <taxon>Nonomuraea</taxon>
    </lineage>
</organism>
<dbReference type="SMART" id="SM00567">
    <property type="entry name" value="EZ_HEAT"/>
    <property type="match status" value="3"/>
</dbReference>
<protein>
    <recommendedName>
        <fullName evidence="3">HEAT repeat-containing protein</fullName>
    </recommendedName>
</protein>
<dbReference type="Proteomes" id="UP000198953">
    <property type="component" value="Unassembled WGS sequence"/>
</dbReference>
<evidence type="ECO:0008006" key="3">
    <source>
        <dbReference type="Google" id="ProtNLM"/>
    </source>
</evidence>
<reference evidence="1 2" key="1">
    <citation type="submission" date="2016-10" db="EMBL/GenBank/DDBJ databases">
        <authorList>
            <person name="de Groot N.N."/>
        </authorList>
    </citation>
    <scope>NUCLEOTIDE SEQUENCE [LARGE SCALE GENOMIC DNA]</scope>
    <source>
        <strain evidence="1 2">DSM 43357</strain>
    </source>
</reference>
<keyword evidence="2" id="KW-1185">Reference proteome</keyword>
<dbReference type="Gene3D" id="1.25.10.10">
    <property type="entry name" value="Leucine-rich Repeat Variant"/>
    <property type="match status" value="1"/>
</dbReference>
<proteinExistence type="predicted"/>
<dbReference type="EMBL" id="FOBF01000007">
    <property type="protein sequence ID" value="SEL85985.1"/>
    <property type="molecule type" value="Genomic_DNA"/>
</dbReference>